<dbReference type="Pfam" id="PF03215">
    <property type="entry name" value="Rad17"/>
    <property type="match status" value="1"/>
</dbReference>
<evidence type="ECO:0000256" key="5">
    <source>
        <dbReference type="ARBA" id="ARBA00022840"/>
    </source>
</evidence>
<feature type="region of interest" description="Disordered" evidence="8">
    <location>
        <begin position="680"/>
        <end position="700"/>
    </location>
</feature>
<evidence type="ECO:0000256" key="3">
    <source>
        <dbReference type="ARBA" id="ARBA00022741"/>
    </source>
</evidence>
<gene>
    <name evidence="10" type="ORF">OCTVUL_1B029101</name>
</gene>
<evidence type="ECO:0000256" key="8">
    <source>
        <dbReference type="SAM" id="MobiDB-lite"/>
    </source>
</evidence>
<keyword evidence="5" id="KW-0067">ATP-binding</keyword>
<dbReference type="EMBL" id="OX597820">
    <property type="protein sequence ID" value="CAI9725605.1"/>
    <property type="molecule type" value="Genomic_DNA"/>
</dbReference>
<keyword evidence="6" id="KW-0539">Nucleus</keyword>
<dbReference type="AlphaFoldDB" id="A0AA36B0C3"/>
<dbReference type="InterPro" id="IPR027417">
    <property type="entry name" value="P-loop_NTPase"/>
</dbReference>
<organism evidence="10 11">
    <name type="scientific">Octopus vulgaris</name>
    <name type="common">Common octopus</name>
    <dbReference type="NCBI Taxonomy" id="6645"/>
    <lineage>
        <taxon>Eukaryota</taxon>
        <taxon>Metazoa</taxon>
        <taxon>Spiralia</taxon>
        <taxon>Lophotrochozoa</taxon>
        <taxon>Mollusca</taxon>
        <taxon>Cephalopoda</taxon>
        <taxon>Coleoidea</taxon>
        <taxon>Octopodiformes</taxon>
        <taxon>Octopoda</taxon>
        <taxon>Incirrata</taxon>
        <taxon>Octopodidae</taxon>
        <taxon>Octopus</taxon>
    </lineage>
</organism>
<dbReference type="SMART" id="SM00382">
    <property type="entry name" value="AAA"/>
    <property type="match status" value="1"/>
</dbReference>
<dbReference type="GO" id="GO:0033314">
    <property type="term" value="P:mitotic DNA replication checkpoint signaling"/>
    <property type="evidence" value="ECO:0007669"/>
    <property type="project" value="TreeGrafter"/>
</dbReference>
<feature type="domain" description="AAA+ ATPase" evidence="9">
    <location>
        <begin position="192"/>
        <end position="343"/>
    </location>
</feature>
<evidence type="ECO:0000256" key="7">
    <source>
        <dbReference type="ARBA" id="ARBA00023306"/>
    </source>
</evidence>
<keyword evidence="7" id="KW-0131">Cell cycle</keyword>
<feature type="compositionally biased region" description="Polar residues" evidence="8">
    <location>
        <begin position="421"/>
        <end position="440"/>
    </location>
</feature>
<dbReference type="PANTHER" id="PTHR12172:SF0">
    <property type="entry name" value="CELL CYCLE CHECKPOINT PROTEIN RAD17"/>
    <property type="match status" value="1"/>
</dbReference>
<evidence type="ECO:0000256" key="2">
    <source>
        <dbReference type="ARBA" id="ARBA00006168"/>
    </source>
</evidence>
<reference evidence="10" key="1">
    <citation type="submission" date="2023-08" db="EMBL/GenBank/DDBJ databases">
        <authorList>
            <person name="Alioto T."/>
            <person name="Alioto T."/>
            <person name="Gomez Garrido J."/>
        </authorList>
    </citation>
    <scope>NUCLEOTIDE SEQUENCE</scope>
</reference>
<dbReference type="PANTHER" id="PTHR12172">
    <property type="entry name" value="CELL CYCLE CHECKPOINT PROTEIN RAD17"/>
    <property type="match status" value="1"/>
</dbReference>
<keyword evidence="4" id="KW-0227">DNA damage</keyword>
<protein>
    <recommendedName>
        <fullName evidence="9">AAA+ ATPase domain-containing protein</fullName>
    </recommendedName>
</protein>
<accession>A0AA36B0C3</accession>
<evidence type="ECO:0000259" key="9">
    <source>
        <dbReference type="SMART" id="SM00382"/>
    </source>
</evidence>
<feature type="region of interest" description="Disordered" evidence="8">
    <location>
        <begin position="413"/>
        <end position="440"/>
    </location>
</feature>
<dbReference type="SUPFAM" id="SSF52540">
    <property type="entry name" value="P-loop containing nucleoside triphosphate hydrolases"/>
    <property type="match status" value="1"/>
</dbReference>
<dbReference type="InterPro" id="IPR003593">
    <property type="entry name" value="AAA+_ATPase"/>
</dbReference>
<evidence type="ECO:0000313" key="10">
    <source>
        <dbReference type="EMBL" id="CAI9725605.1"/>
    </source>
</evidence>
<dbReference type="GO" id="GO:0005524">
    <property type="term" value="F:ATP binding"/>
    <property type="evidence" value="ECO:0007669"/>
    <property type="project" value="UniProtKB-KW"/>
</dbReference>
<keyword evidence="3" id="KW-0547">Nucleotide-binding</keyword>
<dbReference type="GO" id="GO:0006281">
    <property type="term" value="P:DNA repair"/>
    <property type="evidence" value="ECO:0007669"/>
    <property type="project" value="InterPro"/>
</dbReference>
<sequence length="709" mass="78796">MCGMSGMSGMSGVSGMSGMSGISGMSGVSGMSGMLGMTEMSGISGMSGMSVPLGFIITCGTGMKKNTIQCTLFESFSSLQDGMMDSCAAKKKSMQWVSSAFGSGSEQNETQNISNSKALKRSLSCAFSNKSKCKPPSYSNCKASGIRQKENSFEELWVDKHFPSSMEELAVHKRKVQELETWMKNTLNSKKPAPVLLLTGPSGVGKTTTLKVLAKMFKYDVQEWTNPLTSTFETFSDTWNPQDGSHYESQVSLFKEFLLRASKYKRLDLLGCEQFQKKIILVEDYPNVFFQNPTSFQSIIQKYISTGLNPLVFIISDSASSSHNERLLFPSEFQHSIGMSHISFNPVALTILTKVLTKIALKESVKSTNKISMPSKTVLESIALSSNGDIRGAVNALQFSCLKDTSDLIGTFSRKHKQRSKSTSQLKQKHTTTSTVSSPGDVQSMPCIGGKDGSLFLFRALGKILYCKRETDSSLSKQSLLPAHLAHHERLPLLEIPEEVVDKSHMSGELFTTFLEQNYINFFHSIEDIECASEYLSDADIFTLDWSVRSTLQDYAVSIATRGIMHSNTLDKTKSSDNRMSFRPLHKPELYSVRRKFRDRYQASKDIFSFPILGASNEVLLTEIVPYMKLTNVTMHSPRQISFVNDICTFPKFHSRWSNLERLEDGDVSCMKSLLNTSDSKESCLSNSQSSDNTVTSDTEEIVIEEFDD</sequence>
<proteinExistence type="inferred from homology"/>
<comment type="similarity">
    <text evidence="2">Belongs to the rad17/RAD24 family.</text>
</comment>
<dbReference type="GO" id="GO:0003689">
    <property type="term" value="F:DNA clamp loader activity"/>
    <property type="evidence" value="ECO:0007669"/>
    <property type="project" value="TreeGrafter"/>
</dbReference>
<comment type="subcellular location">
    <subcellularLocation>
        <location evidence="1">Nucleus</location>
    </subcellularLocation>
</comment>
<name>A0AA36B0C3_OCTVU</name>
<dbReference type="GO" id="GO:0003682">
    <property type="term" value="F:chromatin binding"/>
    <property type="evidence" value="ECO:0007669"/>
    <property type="project" value="TreeGrafter"/>
</dbReference>
<dbReference type="GO" id="GO:0005634">
    <property type="term" value="C:nucleus"/>
    <property type="evidence" value="ECO:0007669"/>
    <property type="project" value="UniProtKB-SubCell"/>
</dbReference>
<evidence type="ECO:0000256" key="1">
    <source>
        <dbReference type="ARBA" id="ARBA00004123"/>
    </source>
</evidence>
<dbReference type="FunFam" id="3.40.50.300:FF:001661">
    <property type="entry name" value="RAD17 checkpoint clamp loader component"/>
    <property type="match status" value="1"/>
</dbReference>
<evidence type="ECO:0000313" key="11">
    <source>
        <dbReference type="Proteomes" id="UP001162480"/>
    </source>
</evidence>
<feature type="compositionally biased region" description="Polar residues" evidence="8">
    <location>
        <begin position="680"/>
        <end position="697"/>
    </location>
</feature>
<evidence type="ECO:0000256" key="6">
    <source>
        <dbReference type="ARBA" id="ARBA00023242"/>
    </source>
</evidence>
<dbReference type="Proteomes" id="UP001162480">
    <property type="component" value="Chromosome 7"/>
</dbReference>
<dbReference type="InterPro" id="IPR004582">
    <property type="entry name" value="Checkpoint_prot_Rad17_Rad24"/>
</dbReference>
<dbReference type="GO" id="GO:0000077">
    <property type="term" value="P:DNA damage checkpoint signaling"/>
    <property type="evidence" value="ECO:0007669"/>
    <property type="project" value="TreeGrafter"/>
</dbReference>
<dbReference type="Gene3D" id="3.40.50.300">
    <property type="entry name" value="P-loop containing nucleotide triphosphate hydrolases"/>
    <property type="match status" value="1"/>
</dbReference>
<keyword evidence="11" id="KW-1185">Reference proteome</keyword>
<evidence type="ECO:0000256" key="4">
    <source>
        <dbReference type="ARBA" id="ARBA00022763"/>
    </source>
</evidence>